<sequence length="144" mass="16691">MINKKRTRAFLLIEYLLALGLTAFLLGTINIAFKTSLRMNATTEKSEQIEWEQFVNVISAENLALQFMKTQDKIVFFSSLTKQKEYRLVYYNDLVKMTGADGGYLPLLYDVSQFDAVFHDNLLVIDATMQKRKYHCEIVMGKKE</sequence>
<evidence type="ECO:0000313" key="2">
    <source>
        <dbReference type="EMBL" id="KRM00549.1"/>
    </source>
</evidence>
<dbReference type="STRING" id="1423801.FD50_GL000859"/>
<proteinExistence type="predicted"/>
<gene>
    <name evidence="2" type="ORF">FD50_GL000859</name>
</gene>
<protein>
    <recommendedName>
        <fullName evidence="4">Competence protein ComGF</fullName>
    </recommendedName>
</protein>
<dbReference type="InterPro" id="IPR016977">
    <property type="entry name" value="ComGF"/>
</dbReference>
<keyword evidence="3" id="KW-1185">Reference proteome</keyword>
<dbReference type="RefSeq" id="WP_054757920.1">
    <property type="nucleotide sequence ID" value="NZ_AZFQ01000006.1"/>
</dbReference>
<evidence type="ECO:0000313" key="3">
    <source>
        <dbReference type="Proteomes" id="UP000051166"/>
    </source>
</evidence>
<evidence type="ECO:0000256" key="1">
    <source>
        <dbReference type="SAM" id="Phobius"/>
    </source>
</evidence>
<dbReference type="Proteomes" id="UP000051166">
    <property type="component" value="Unassembled WGS sequence"/>
</dbReference>
<dbReference type="EMBL" id="AZFQ01000006">
    <property type="protein sequence ID" value="KRM00549.1"/>
    <property type="molecule type" value="Genomic_DNA"/>
</dbReference>
<organism evidence="2 3">
    <name type="scientific">Liquorilactobacillus satsumensis DSM 16230 = JCM 12392</name>
    <dbReference type="NCBI Taxonomy" id="1423801"/>
    <lineage>
        <taxon>Bacteria</taxon>
        <taxon>Bacillati</taxon>
        <taxon>Bacillota</taxon>
        <taxon>Bacilli</taxon>
        <taxon>Lactobacillales</taxon>
        <taxon>Lactobacillaceae</taxon>
        <taxon>Liquorilactobacillus</taxon>
    </lineage>
</organism>
<reference evidence="2 3" key="1">
    <citation type="journal article" date="2015" name="Genome Announc.">
        <title>Expanding the biotechnology potential of lactobacilli through comparative genomics of 213 strains and associated genera.</title>
        <authorList>
            <person name="Sun Z."/>
            <person name="Harris H.M."/>
            <person name="McCann A."/>
            <person name="Guo C."/>
            <person name="Argimon S."/>
            <person name="Zhang W."/>
            <person name="Yang X."/>
            <person name="Jeffery I.B."/>
            <person name="Cooney J.C."/>
            <person name="Kagawa T.F."/>
            <person name="Liu W."/>
            <person name="Song Y."/>
            <person name="Salvetti E."/>
            <person name="Wrobel A."/>
            <person name="Rasinkangas P."/>
            <person name="Parkhill J."/>
            <person name="Rea M.C."/>
            <person name="O'Sullivan O."/>
            <person name="Ritari J."/>
            <person name="Douillard F.P."/>
            <person name="Paul Ross R."/>
            <person name="Yang R."/>
            <person name="Briner A.E."/>
            <person name="Felis G.E."/>
            <person name="de Vos W.M."/>
            <person name="Barrangou R."/>
            <person name="Klaenhammer T.R."/>
            <person name="Caufield P.W."/>
            <person name="Cui Y."/>
            <person name="Zhang H."/>
            <person name="O'Toole P.W."/>
        </authorList>
    </citation>
    <scope>NUCLEOTIDE SEQUENCE [LARGE SCALE GENOMIC DNA]</scope>
    <source>
        <strain evidence="2 3">DSM 16230</strain>
    </source>
</reference>
<dbReference type="PATRIC" id="fig|1423801.4.peg.872"/>
<keyword evidence="1" id="KW-1133">Transmembrane helix</keyword>
<feature type="transmembrane region" description="Helical" evidence="1">
    <location>
        <begin position="12"/>
        <end position="33"/>
    </location>
</feature>
<comment type="caution">
    <text evidence="2">The sequence shown here is derived from an EMBL/GenBank/DDBJ whole genome shotgun (WGS) entry which is preliminary data.</text>
</comment>
<keyword evidence="1" id="KW-0812">Transmembrane</keyword>
<dbReference type="GeneID" id="98306985"/>
<accession>A0A0R1V5Y1</accession>
<evidence type="ECO:0008006" key="4">
    <source>
        <dbReference type="Google" id="ProtNLM"/>
    </source>
</evidence>
<name>A0A0R1V5Y1_9LACO</name>
<keyword evidence="1" id="KW-0472">Membrane</keyword>
<dbReference type="Pfam" id="PF15980">
    <property type="entry name" value="ComGF"/>
    <property type="match status" value="1"/>
</dbReference>
<dbReference type="AlphaFoldDB" id="A0A0R1V5Y1"/>
<dbReference type="OrthoDB" id="2300136at2"/>